<sequence>MTEGDVLADGGEFGEAAAVAEEAERQGEEGEADANPDDGTDDDADSKPTPDPTMANNRNLSRASTAVAAEMAYERNRLWLLGTLTREECQTKFFGVITASGNDIHQPPPSQFPLTTEQLERLYKLLESPTPFCSIATKGNSAFLSVSLSHTWIVDSGAFDHMTGGSTLFSSVYVQDLNSGKMIGNAKESGGLYYVNIRSASQLS</sequence>
<accession>A0A9D4VQZ3</accession>
<reference evidence="2 3" key="1">
    <citation type="journal article" date="2022" name="Nat. Genet.">
        <title>Improved pea reference genome and pan-genome highlight genomic features and evolutionary characteristics.</title>
        <authorList>
            <person name="Yang T."/>
            <person name="Liu R."/>
            <person name="Luo Y."/>
            <person name="Hu S."/>
            <person name="Wang D."/>
            <person name="Wang C."/>
            <person name="Pandey M.K."/>
            <person name="Ge S."/>
            <person name="Xu Q."/>
            <person name="Li N."/>
            <person name="Li G."/>
            <person name="Huang Y."/>
            <person name="Saxena R.K."/>
            <person name="Ji Y."/>
            <person name="Li M."/>
            <person name="Yan X."/>
            <person name="He Y."/>
            <person name="Liu Y."/>
            <person name="Wang X."/>
            <person name="Xiang C."/>
            <person name="Varshney R.K."/>
            <person name="Ding H."/>
            <person name="Gao S."/>
            <person name="Zong X."/>
        </authorList>
    </citation>
    <scope>NUCLEOTIDE SEQUENCE [LARGE SCALE GENOMIC DNA]</scope>
    <source>
        <strain evidence="2 3">cv. Zhongwan 6</strain>
    </source>
</reference>
<dbReference type="EMBL" id="JAMSHJ010000007">
    <property type="protein sequence ID" value="KAI5387166.1"/>
    <property type="molecule type" value="Genomic_DNA"/>
</dbReference>
<comment type="caution">
    <text evidence="2">The sequence shown here is derived from an EMBL/GenBank/DDBJ whole genome shotgun (WGS) entry which is preliminary data.</text>
</comment>
<evidence type="ECO:0000313" key="2">
    <source>
        <dbReference type="EMBL" id="KAI5387166.1"/>
    </source>
</evidence>
<feature type="compositionally biased region" description="Acidic residues" evidence="1">
    <location>
        <begin position="29"/>
        <end position="44"/>
    </location>
</feature>
<dbReference type="Gramene" id="Psat07G0335300-T1">
    <property type="protein sequence ID" value="KAI5387166.1"/>
    <property type="gene ID" value="KIW84_073353"/>
</dbReference>
<evidence type="ECO:0000313" key="3">
    <source>
        <dbReference type="Proteomes" id="UP001058974"/>
    </source>
</evidence>
<evidence type="ECO:0000256" key="1">
    <source>
        <dbReference type="SAM" id="MobiDB-lite"/>
    </source>
</evidence>
<dbReference type="Proteomes" id="UP001058974">
    <property type="component" value="Chromosome 7"/>
</dbReference>
<organism evidence="2 3">
    <name type="scientific">Pisum sativum</name>
    <name type="common">Garden pea</name>
    <name type="synonym">Lathyrus oleraceus</name>
    <dbReference type="NCBI Taxonomy" id="3888"/>
    <lineage>
        <taxon>Eukaryota</taxon>
        <taxon>Viridiplantae</taxon>
        <taxon>Streptophyta</taxon>
        <taxon>Embryophyta</taxon>
        <taxon>Tracheophyta</taxon>
        <taxon>Spermatophyta</taxon>
        <taxon>Magnoliopsida</taxon>
        <taxon>eudicotyledons</taxon>
        <taxon>Gunneridae</taxon>
        <taxon>Pentapetalae</taxon>
        <taxon>rosids</taxon>
        <taxon>fabids</taxon>
        <taxon>Fabales</taxon>
        <taxon>Fabaceae</taxon>
        <taxon>Papilionoideae</taxon>
        <taxon>50 kb inversion clade</taxon>
        <taxon>NPAAA clade</taxon>
        <taxon>Hologalegina</taxon>
        <taxon>IRL clade</taxon>
        <taxon>Fabeae</taxon>
        <taxon>Lathyrus</taxon>
    </lineage>
</organism>
<dbReference type="AlphaFoldDB" id="A0A9D4VQZ3"/>
<feature type="region of interest" description="Disordered" evidence="1">
    <location>
        <begin position="1"/>
        <end position="61"/>
    </location>
</feature>
<name>A0A9D4VQZ3_PEA</name>
<keyword evidence="3" id="KW-1185">Reference proteome</keyword>
<feature type="compositionally biased region" description="Low complexity" evidence="1">
    <location>
        <begin position="8"/>
        <end position="20"/>
    </location>
</feature>
<protein>
    <submittedName>
        <fullName evidence="2">Uncharacterized protein</fullName>
    </submittedName>
</protein>
<proteinExistence type="predicted"/>
<gene>
    <name evidence="2" type="ORF">KIW84_073353</name>
</gene>